<evidence type="ECO:0000313" key="1">
    <source>
        <dbReference type="EMBL" id="KAH0884601.1"/>
    </source>
</evidence>
<comment type="caution">
    <text evidence="1">The sequence shown here is derived from an EMBL/GenBank/DDBJ whole genome shotgun (WGS) entry which is preliminary data.</text>
</comment>
<protein>
    <submittedName>
        <fullName evidence="1">Uncharacterized protein</fullName>
    </submittedName>
</protein>
<dbReference type="EMBL" id="JAGKQM010000014">
    <property type="protein sequence ID" value="KAH0884601.1"/>
    <property type="molecule type" value="Genomic_DNA"/>
</dbReference>
<accession>A0ABQ7ZX93</accession>
<evidence type="ECO:0000313" key="2">
    <source>
        <dbReference type="Proteomes" id="UP000824890"/>
    </source>
</evidence>
<sequence>GLEELGGFRRRREVVGDLTVGSASEQKQSETEFASDLERDLDELCKNEKHRTQLKEETLMVENQEEAKVVKVSAIQVQNKSRGTAWKFWLLTTSKKGKAEIIQRDSTGSKPEKLHRASKHRMCVPLPSGGILTPNGLQSLGLSGLGSNTGFERLHYRLERVWEPILVPRSPKRISHFFLNVFETWHSFDTNPLLAFFLKNL</sequence>
<dbReference type="Proteomes" id="UP000824890">
    <property type="component" value="Unassembled WGS sequence"/>
</dbReference>
<name>A0ABQ7ZX93_BRANA</name>
<keyword evidence="2" id="KW-1185">Reference proteome</keyword>
<feature type="non-terminal residue" evidence="1">
    <location>
        <position position="1"/>
    </location>
</feature>
<organism evidence="1 2">
    <name type="scientific">Brassica napus</name>
    <name type="common">Rape</name>
    <dbReference type="NCBI Taxonomy" id="3708"/>
    <lineage>
        <taxon>Eukaryota</taxon>
        <taxon>Viridiplantae</taxon>
        <taxon>Streptophyta</taxon>
        <taxon>Embryophyta</taxon>
        <taxon>Tracheophyta</taxon>
        <taxon>Spermatophyta</taxon>
        <taxon>Magnoliopsida</taxon>
        <taxon>eudicotyledons</taxon>
        <taxon>Gunneridae</taxon>
        <taxon>Pentapetalae</taxon>
        <taxon>rosids</taxon>
        <taxon>malvids</taxon>
        <taxon>Brassicales</taxon>
        <taxon>Brassicaceae</taxon>
        <taxon>Brassiceae</taxon>
        <taxon>Brassica</taxon>
    </lineage>
</organism>
<proteinExistence type="predicted"/>
<reference evidence="1 2" key="1">
    <citation type="submission" date="2021-05" db="EMBL/GenBank/DDBJ databases">
        <title>Genome Assembly of Synthetic Allotetraploid Brassica napus Reveals Homoeologous Exchanges between Subgenomes.</title>
        <authorList>
            <person name="Davis J.T."/>
        </authorList>
    </citation>
    <scope>NUCLEOTIDE SEQUENCE [LARGE SCALE GENOMIC DNA]</scope>
    <source>
        <strain evidence="2">cv. Da-Ae</strain>
        <tissue evidence="1">Seedling</tissue>
    </source>
</reference>
<gene>
    <name evidence="1" type="ORF">HID58_060697</name>
</gene>